<accession>A0A7J0GW66</accession>
<keyword evidence="2" id="KW-1185">Reference proteome</keyword>
<sequence>MHAGDSEPLEEAGVLTALEEAADRAVSASHPKLKELVPQAINRLQIYGAGAHPLRQSYTL</sequence>
<protein>
    <submittedName>
        <fullName evidence="1">Uncharacterized protein</fullName>
    </submittedName>
</protein>
<name>A0A7J0GW66_9ERIC</name>
<dbReference type="AlphaFoldDB" id="A0A7J0GW66"/>
<dbReference type="EMBL" id="BJWL01000024">
    <property type="protein sequence ID" value="GFZ15090.1"/>
    <property type="molecule type" value="Genomic_DNA"/>
</dbReference>
<evidence type="ECO:0000313" key="2">
    <source>
        <dbReference type="Proteomes" id="UP000585474"/>
    </source>
</evidence>
<organism evidence="1 2">
    <name type="scientific">Actinidia rufa</name>
    <dbReference type="NCBI Taxonomy" id="165716"/>
    <lineage>
        <taxon>Eukaryota</taxon>
        <taxon>Viridiplantae</taxon>
        <taxon>Streptophyta</taxon>
        <taxon>Embryophyta</taxon>
        <taxon>Tracheophyta</taxon>
        <taxon>Spermatophyta</taxon>
        <taxon>Magnoliopsida</taxon>
        <taxon>eudicotyledons</taxon>
        <taxon>Gunneridae</taxon>
        <taxon>Pentapetalae</taxon>
        <taxon>asterids</taxon>
        <taxon>Ericales</taxon>
        <taxon>Actinidiaceae</taxon>
        <taxon>Actinidia</taxon>
    </lineage>
</organism>
<dbReference type="Proteomes" id="UP000585474">
    <property type="component" value="Unassembled WGS sequence"/>
</dbReference>
<comment type="caution">
    <text evidence="1">The sequence shown here is derived from an EMBL/GenBank/DDBJ whole genome shotgun (WGS) entry which is preliminary data.</text>
</comment>
<gene>
    <name evidence="1" type="ORF">Acr_24g0012800</name>
</gene>
<proteinExistence type="predicted"/>
<evidence type="ECO:0000313" key="1">
    <source>
        <dbReference type="EMBL" id="GFZ15090.1"/>
    </source>
</evidence>
<reference evidence="1 2" key="1">
    <citation type="submission" date="2019-07" db="EMBL/GenBank/DDBJ databases">
        <title>De Novo Assembly of kiwifruit Actinidia rufa.</title>
        <authorList>
            <person name="Sugita-Konishi S."/>
            <person name="Sato K."/>
            <person name="Mori E."/>
            <person name="Abe Y."/>
            <person name="Kisaki G."/>
            <person name="Hamano K."/>
            <person name="Suezawa K."/>
            <person name="Otani M."/>
            <person name="Fukuda T."/>
            <person name="Manabe T."/>
            <person name="Gomi K."/>
            <person name="Tabuchi M."/>
            <person name="Akimitsu K."/>
            <person name="Kataoka I."/>
        </authorList>
    </citation>
    <scope>NUCLEOTIDE SEQUENCE [LARGE SCALE GENOMIC DNA]</scope>
    <source>
        <strain evidence="2">cv. Fuchu</strain>
    </source>
</reference>